<keyword evidence="1" id="KW-0472">Membrane</keyword>
<feature type="transmembrane region" description="Helical" evidence="1">
    <location>
        <begin position="144"/>
        <end position="169"/>
    </location>
</feature>
<gene>
    <name evidence="2" type="ORF">OSB1V03_LOCUS10594</name>
</gene>
<organism evidence="2">
    <name type="scientific">Medioppia subpectinata</name>
    <dbReference type="NCBI Taxonomy" id="1979941"/>
    <lineage>
        <taxon>Eukaryota</taxon>
        <taxon>Metazoa</taxon>
        <taxon>Ecdysozoa</taxon>
        <taxon>Arthropoda</taxon>
        <taxon>Chelicerata</taxon>
        <taxon>Arachnida</taxon>
        <taxon>Acari</taxon>
        <taxon>Acariformes</taxon>
        <taxon>Sarcoptiformes</taxon>
        <taxon>Oribatida</taxon>
        <taxon>Brachypylina</taxon>
        <taxon>Oppioidea</taxon>
        <taxon>Oppiidae</taxon>
        <taxon>Medioppia</taxon>
    </lineage>
</organism>
<keyword evidence="1" id="KW-1133">Transmembrane helix</keyword>
<dbReference type="EMBL" id="CAJPIZ010007810">
    <property type="protein sequence ID" value="CAG2110611.1"/>
    <property type="molecule type" value="Genomic_DNA"/>
</dbReference>
<protein>
    <submittedName>
        <fullName evidence="2">Uncharacterized protein</fullName>
    </submittedName>
</protein>
<evidence type="ECO:0000313" key="2">
    <source>
        <dbReference type="EMBL" id="CAD7630181.1"/>
    </source>
</evidence>
<accession>A0A7R9KVF9</accession>
<keyword evidence="3" id="KW-1185">Reference proteome</keyword>
<dbReference type="EMBL" id="OC862385">
    <property type="protein sequence ID" value="CAD7630181.1"/>
    <property type="molecule type" value="Genomic_DNA"/>
</dbReference>
<proteinExistence type="predicted"/>
<keyword evidence="1" id="KW-0812">Transmembrane</keyword>
<feature type="non-terminal residue" evidence="2">
    <location>
        <position position="189"/>
    </location>
</feature>
<dbReference type="Proteomes" id="UP000759131">
    <property type="component" value="Unassembled WGS sequence"/>
</dbReference>
<name>A0A7R9KVF9_9ACAR</name>
<dbReference type="AlphaFoldDB" id="A0A7R9KVF9"/>
<evidence type="ECO:0000313" key="3">
    <source>
        <dbReference type="Proteomes" id="UP000759131"/>
    </source>
</evidence>
<feature type="transmembrane region" description="Helical" evidence="1">
    <location>
        <begin position="79"/>
        <end position="103"/>
    </location>
</feature>
<dbReference type="OrthoDB" id="6480001at2759"/>
<sequence>LLVIGSFVVIIKKDCRALPLPNDDKLWPTLANNSFMEEFINHFYDTIQIYHIIVISADVILFLLAFINISPTQEDLRFGFHLLVIIILGGITILISYASYVAFQMPCHSQSRETGEKTVNAGKHAYPHNSKDKNPVNAYIEEDILMLAVTGMDAFAAFLLFLSTVVLCVDAREEAIQDEYVARVRSSVY</sequence>
<evidence type="ECO:0000256" key="1">
    <source>
        <dbReference type="SAM" id="Phobius"/>
    </source>
</evidence>
<feature type="transmembrane region" description="Helical" evidence="1">
    <location>
        <begin position="49"/>
        <end position="67"/>
    </location>
</feature>
<reference evidence="2" key="1">
    <citation type="submission" date="2020-11" db="EMBL/GenBank/DDBJ databases">
        <authorList>
            <person name="Tran Van P."/>
        </authorList>
    </citation>
    <scope>NUCLEOTIDE SEQUENCE</scope>
</reference>